<proteinExistence type="inferred from homology"/>
<evidence type="ECO:0000256" key="1">
    <source>
        <dbReference type="ARBA" id="ARBA00001947"/>
    </source>
</evidence>
<dbReference type="GO" id="GO:0006508">
    <property type="term" value="P:proteolysis"/>
    <property type="evidence" value="ECO:0007669"/>
    <property type="project" value="InterPro"/>
</dbReference>
<dbReference type="PANTHER" id="PTHR11705:SF145">
    <property type="entry name" value="PEPTIDASE M14 CARBOXYPEPTIDASE A DOMAIN-CONTAINING PROTEIN"/>
    <property type="match status" value="1"/>
</dbReference>
<dbReference type="PROSITE" id="PS52035">
    <property type="entry name" value="PEPTIDASE_M14"/>
    <property type="match status" value="1"/>
</dbReference>
<evidence type="ECO:0000313" key="6">
    <source>
        <dbReference type="EMBL" id="TDQ50547.1"/>
    </source>
</evidence>
<feature type="domain" description="Peptidase M14" evidence="5">
    <location>
        <begin position="54"/>
        <end position="349"/>
    </location>
</feature>
<organism evidence="6 7">
    <name type="scientific">Permianibacter aggregans</name>
    <dbReference type="NCBI Taxonomy" id="1510150"/>
    <lineage>
        <taxon>Bacteria</taxon>
        <taxon>Pseudomonadati</taxon>
        <taxon>Pseudomonadota</taxon>
        <taxon>Gammaproteobacteria</taxon>
        <taxon>Pseudomonadales</taxon>
        <taxon>Pseudomonadaceae</taxon>
        <taxon>Permianibacter</taxon>
    </lineage>
</organism>
<keyword evidence="4" id="KW-0732">Signal</keyword>
<dbReference type="RefSeq" id="WP_133587800.1">
    <property type="nucleotide sequence ID" value="NZ_CP037953.1"/>
</dbReference>
<dbReference type="Gene3D" id="3.40.630.10">
    <property type="entry name" value="Zn peptidases"/>
    <property type="match status" value="1"/>
</dbReference>
<feature type="signal peptide" evidence="4">
    <location>
        <begin position="1"/>
        <end position="17"/>
    </location>
</feature>
<evidence type="ECO:0000256" key="2">
    <source>
        <dbReference type="ARBA" id="ARBA00005988"/>
    </source>
</evidence>
<reference evidence="6 7" key="1">
    <citation type="submission" date="2019-03" db="EMBL/GenBank/DDBJ databases">
        <title>Genomic Encyclopedia of Type Strains, Phase IV (KMG-IV): sequencing the most valuable type-strain genomes for metagenomic binning, comparative biology and taxonomic classification.</title>
        <authorList>
            <person name="Goeker M."/>
        </authorList>
    </citation>
    <scope>NUCLEOTIDE SEQUENCE [LARGE SCALE GENOMIC DNA]</scope>
    <source>
        <strain evidence="6 7">DSM 103792</strain>
    </source>
</reference>
<dbReference type="GO" id="GO:0008270">
    <property type="term" value="F:zinc ion binding"/>
    <property type="evidence" value="ECO:0007669"/>
    <property type="project" value="InterPro"/>
</dbReference>
<dbReference type="AlphaFoldDB" id="A0A4V3D867"/>
<sequence length="593" mass="67129">MKNLLICTLLFSASVSAIEAPLPPALPWQGESEKLLNDVPAEWITPAEQSQFATTPNYDDTIAYLRRLQRQSPLIQIQEFGRSAQGRPLLLVIASNNPEPLLNKRLRSPNARVLIQAGIHAGEIDGKDAGLMLLRDIALGKKTALLDNSDFYFVPVFNVDGHERRGGNNRVNQRGPNDMGWRTTAQNLNLNRDYMKADSIEMQAMLRLLQRLDPDVYIDVHVTDGIDYQYDITYGFNDRFAVSPRTAGWLRTQLQPALDKALKKAGHLPGPLIFANNNRDLSEGISDWHASPRFSHGYGDLRHMASVLIENHSLKPYKQRVLGTYVLIESILETSGKHKAALKTAREGDKAQRQESFGFQHQADEERARNIEFAAVSHENYESPISGRQEIRWTGLPINLTIKQVPSKPTAFVTTPKAYWLDAGWTDAIEVLKRHGIRYEEIRQPTKRTMEFYRLDDSKIASSNFEGRTLVDSGTPRIESRQHVFMPGSIRISTDQELSALVVALMEPQSEDSLFAWGYFLPVLNATEYIEGYVIEPLAAKMLAADPALQAEFNEALKDESFAADPRARLRWFYQRSPYQDAMHRLYPVGIER</sequence>
<dbReference type="SUPFAM" id="SSF53187">
    <property type="entry name" value="Zn-dependent exopeptidases"/>
    <property type="match status" value="1"/>
</dbReference>
<dbReference type="GO" id="GO:0005615">
    <property type="term" value="C:extracellular space"/>
    <property type="evidence" value="ECO:0007669"/>
    <property type="project" value="TreeGrafter"/>
</dbReference>
<comment type="caution">
    <text evidence="6">The sequence shown here is derived from an EMBL/GenBank/DDBJ whole genome shotgun (WGS) entry which is preliminary data.</text>
</comment>
<comment type="similarity">
    <text evidence="2 3">Belongs to the peptidase M14 family.</text>
</comment>
<evidence type="ECO:0000313" key="7">
    <source>
        <dbReference type="Proteomes" id="UP000295375"/>
    </source>
</evidence>
<evidence type="ECO:0000256" key="3">
    <source>
        <dbReference type="PROSITE-ProRule" id="PRU01379"/>
    </source>
</evidence>
<dbReference type="CDD" id="cd06241">
    <property type="entry name" value="M14-like"/>
    <property type="match status" value="1"/>
</dbReference>
<keyword evidence="6" id="KW-0645">Protease</keyword>
<dbReference type="Proteomes" id="UP000295375">
    <property type="component" value="Unassembled WGS sequence"/>
</dbReference>
<comment type="caution">
    <text evidence="3">Lacks conserved residue(s) required for the propagation of feature annotation.</text>
</comment>
<gene>
    <name evidence="6" type="ORF">EV696_102229</name>
</gene>
<evidence type="ECO:0000259" key="5">
    <source>
        <dbReference type="PROSITE" id="PS52035"/>
    </source>
</evidence>
<dbReference type="Pfam" id="PF00246">
    <property type="entry name" value="Peptidase_M14"/>
    <property type="match status" value="1"/>
</dbReference>
<keyword evidence="6" id="KW-0378">Hydrolase</keyword>
<comment type="cofactor">
    <cofactor evidence="1">
        <name>Zn(2+)</name>
        <dbReference type="ChEBI" id="CHEBI:29105"/>
    </cofactor>
</comment>
<accession>A0A4V3D867</accession>
<feature type="chain" id="PRO_5020584835" evidence="4">
    <location>
        <begin position="18"/>
        <end position="593"/>
    </location>
</feature>
<dbReference type="InterPro" id="IPR000834">
    <property type="entry name" value="Peptidase_M14"/>
</dbReference>
<dbReference type="EMBL" id="SNYM01000002">
    <property type="protein sequence ID" value="TDQ50547.1"/>
    <property type="molecule type" value="Genomic_DNA"/>
</dbReference>
<evidence type="ECO:0000256" key="4">
    <source>
        <dbReference type="SAM" id="SignalP"/>
    </source>
</evidence>
<keyword evidence="6" id="KW-0121">Carboxypeptidase</keyword>
<name>A0A4V3D867_9GAMM</name>
<dbReference type="OrthoDB" id="9767214at2"/>
<keyword evidence="7" id="KW-1185">Reference proteome</keyword>
<dbReference type="GO" id="GO:0004181">
    <property type="term" value="F:metallocarboxypeptidase activity"/>
    <property type="evidence" value="ECO:0007669"/>
    <property type="project" value="InterPro"/>
</dbReference>
<dbReference type="PANTHER" id="PTHR11705">
    <property type="entry name" value="PROTEASE FAMILY M14 CARBOXYPEPTIDASE A,B"/>
    <property type="match status" value="1"/>
</dbReference>
<dbReference type="SMART" id="SM00631">
    <property type="entry name" value="Zn_pept"/>
    <property type="match status" value="1"/>
</dbReference>
<protein>
    <submittedName>
        <fullName evidence="6">Zinc carboxypeptidase</fullName>
    </submittedName>
</protein>